<evidence type="ECO:0000313" key="5">
    <source>
        <dbReference type="Proteomes" id="UP000185655"/>
    </source>
</evidence>
<feature type="transmembrane region" description="Helical" evidence="2">
    <location>
        <begin position="160"/>
        <end position="179"/>
    </location>
</feature>
<dbReference type="EMBL" id="JXJT01000001">
    <property type="protein sequence ID" value="PCS04741.1"/>
    <property type="molecule type" value="Genomic_DNA"/>
</dbReference>
<dbReference type="RefSeq" id="WP_031366290.1">
    <property type="nucleotide sequence ID" value="NZ_FPKS01000004.1"/>
</dbReference>
<name>A0A1K2HAP7_9LACT</name>
<dbReference type="CDD" id="cd06462">
    <property type="entry name" value="Peptidase_S24_S26"/>
    <property type="match status" value="1"/>
</dbReference>
<evidence type="ECO:0000313" key="6">
    <source>
        <dbReference type="Proteomes" id="UP000218979"/>
    </source>
</evidence>
<dbReference type="GO" id="GO:0004252">
    <property type="term" value="F:serine-type endopeptidase activity"/>
    <property type="evidence" value="ECO:0007669"/>
    <property type="project" value="UniProtKB-UniRule"/>
</dbReference>
<dbReference type="EC" id="3.4.21.89" evidence="1"/>
<feature type="transmembrane region" description="Helical" evidence="2">
    <location>
        <begin position="12"/>
        <end position="32"/>
    </location>
</feature>
<dbReference type="InterPro" id="IPR001733">
    <property type="entry name" value="Peptidase_S26B"/>
</dbReference>
<keyword evidence="2" id="KW-1133">Transmembrane helix</keyword>
<accession>A0A1K2HAP7</accession>
<dbReference type="Proteomes" id="UP000218979">
    <property type="component" value="Unassembled WGS sequence"/>
</dbReference>
<dbReference type="STRING" id="1122154.SAMN02746068_00919"/>
<keyword evidence="6" id="KW-1185">Reference proteome</keyword>
<evidence type="ECO:0000313" key="4">
    <source>
        <dbReference type="EMBL" id="SFZ73725.1"/>
    </source>
</evidence>
<proteinExistence type="predicted"/>
<dbReference type="GO" id="GO:0016020">
    <property type="term" value="C:membrane"/>
    <property type="evidence" value="ECO:0007669"/>
    <property type="project" value="UniProtKB-UniRule"/>
</dbReference>
<reference evidence="4 5" key="2">
    <citation type="submission" date="2016-11" db="EMBL/GenBank/DDBJ databases">
        <authorList>
            <person name="Jaros S."/>
            <person name="Januszkiewicz K."/>
            <person name="Wedrychowicz H."/>
        </authorList>
    </citation>
    <scope>NUCLEOTIDE SEQUENCE [LARGE SCALE GENOMIC DNA]</scope>
    <source>
        <strain evidence="4 5">DSM 22330</strain>
    </source>
</reference>
<keyword evidence="2" id="KW-0472">Membrane</keyword>
<dbReference type="GO" id="GO:0006465">
    <property type="term" value="P:signal peptide processing"/>
    <property type="evidence" value="ECO:0007669"/>
    <property type="project" value="UniProtKB-UniRule"/>
</dbReference>
<evidence type="ECO:0000256" key="2">
    <source>
        <dbReference type="SAM" id="Phobius"/>
    </source>
</evidence>
<keyword evidence="2" id="KW-0812">Transmembrane</keyword>
<reference evidence="3 6" key="1">
    <citation type="submission" date="2014-12" db="EMBL/GenBank/DDBJ databases">
        <title>Draft genome sequences of 10 type strains of Lactococcus.</title>
        <authorList>
            <person name="Sun Z."/>
            <person name="Zhong Z."/>
            <person name="Liu W."/>
            <person name="Zhang W."/>
            <person name="Zhang H."/>
        </authorList>
    </citation>
    <scope>NUCLEOTIDE SEQUENCE [LARGE SCALE GENOMIC DNA]</scope>
    <source>
        <strain evidence="3 6">DSM 22330</strain>
    </source>
</reference>
<dbReference type="OrthoDB" id="1648066at2"/>
<dbReference type="GO" id="GO:0009003">
    <property type="term" value="F:signal peptidase activity"/>
    <property type="evidence" value="ECO:0007669"/>
    <property type="project" value="UniProtKB-EC"/>
</dbReference>
<dbReference type="NCBIfam" id="TIGR02228">
    <property type="entry name" value="sigpep_I_arch"/>
    <property type="match status" value="1"/>
</dbReference>
<dbReference type="AlphaFoldDB" id="A0A1K2HAP7"/>
<evidence type="ECO:0000256" key="1">
    <source>
        <dbReference type="NCBIfam" id="TIGR02228"/>
    </source>
</evidence>
<evidence type="ECO:0000313" key="3">
    <source>
        <dbReference type="EMBL" id="PCS04741.1"/>
    </source>
</evidence>
<sequence length="200" mass="22062">MKKIMKHIGNALLWVLTLVFMLVLVGNLWMMFQSTVQHSKAPSILGYSPLIVNTGSMAGDKADDFNAGDLVIIHKTKKTLNLKKGTIITFVDPHSESKALVTHRINQVITHGKDHVYETRGDANNTSDKGVINPSQIVGVYQTHLKGFGSKLMFLQSPKGMLLFIVLPLIILFGSDYIVQAFKSKASKVSKTEEEPIVSV</sequence>
<dbReference type="Proteomes" id="UP000185655">
    <property type="component" value="Unassembled WGS sequence"/>
</dbReference>
<dbReference type="EMBL" id="FPKS01000004">
    <property type="protein sequence ID" value="SFZ73725.1"/>
    <property type="molecule type" value="Genomic_DNA"/>
</dbReference>
<gene>
    <name evidence="3" type="ORF">RR45_GL000060</name>
    <name evidence="4" type="ORF">SAMN02746068_00919</name>
</gene>
<protein>
    <recommendedName>
        <fullName evidence="1">Signal peptidase I</fullName>
        <ecNumber evidence="1">3.4.21.89</ecNumber>
    </recommendedName>
</protein>
<organism evidence="4 5">
    <name type="scientific">Pseudolactococcus chungangensis CAU 28 = DSM 22330</name>
    <dbReference type="NCBI Taxonomy" id="1122154"/>
    <lineage>
        <taxon>Bacteria</taxon>
        <taxon>Bacillati</taxon>
        <taxon>Bacillota</taxon>
        <taxon>Bacilli</taxon>
        <taxon>Lactobacillales</taxon>
        <taxon>Streptococcaceae</taxon>
        <taxon>Pseudolactococcus</taxon>
    </lineage>
</organism>